<dbReference type="AlphaFoldDB" id="A0A6J7IWF4"/>
<gene>
    <name evidence="1" type="ORF">UFOPK3720_00935</name>
</gene>
<organism evidence="1">
    <name type="scientific">freshwater metagenome</name>
    <dbReference type="NCBI Taxonomy" id="449393"/>
    <lineage>
        <taxon>unclassified sequences</taxon>
        <taxon>metagenomes</taxon>
        <taxon>ecological metagenomes</taxon>
    </lineage>
</organism>
<sequence length="64" mass="6690">MPGVGVSALSMSRKVIMKVVTGIHWVPFGAPIGRVALGPSQSGLRHTTCDPNLGIGSSPFWSSR</sequence>
<reference evidence="1" key="1">
    <citation type="submission" date="2020-05" db="EMBL/GenBank/DDBJ databases">
        <authorList>
            <person name="Chiriac C."/>
            <person name="Salcher M."/>
            <person name="Ghai R."/>
            <person name="Kavagutti S V."/>
        </authorList>
    </citation>
    <scope>NUCLEOTIDE SEQUENCE</scope>
</reference>
<proteinExistence type="predicted"/>
<dbReference type="EMBL" id="CAFBNB010000168">
    <property type="protein sequence ID" value="CAB4935189.1"/>
    <property type="molecule type" value="Genomic_DNA"/>
</dbReference>
<accession>A0A6J7IWF4</accession>
<evidence type="ECO:0000313" key="1">
    <source>
        <dbReference type="EMBL" id="CAB4935189.1"/>
    </source>
</evidence>
<protein>
    <submittedName>
        <fullName evidence="1">Unannotated protein</fullName>
    </submittedName>
</protein>
<name>A0A6J7IWF4_9ZZZZ</name>